<organism evidence="1 2">
    <name type="scientific">Lactuca virosa</name>
    <dbReference type="NCBI Taxonomy" id="75947"/>
    <lineage>
        <taxon>Eukaryota</taxon>
        <taxon>Viridiplantae</taxon>
        <taxon>Streptophyta</taxon>
        <taxon>Embryophyta</taxon>
        <taxon>Tracheophyta</taxon>
        <taxon>Spermatophyta</taxon>
        <taxon>Magnoliopsida</taxon>
        <taxon>eudicotyledons</taxon>
        <taxon>Gunneridae</taxon>
        <taxon>Pentapetalae</taxon>
        <taxon>asterids</taxon>
        <taxon>campanulids</taxon>
        <taxon>Asterales</taxon>
        <taxon>Asteraceae</taxon>
        <taxon>Cichorioideae</taxon>
        <taxon>Cichorieae</taxon>
        <taxon>Lactucinae</taxon>
        <taxon>Lactuca</taxon>
    </lineage>
</organism>
<comment type="caution">
    <text evidence="1">The sequence shown here is derived from an EMBL/GenBank/DDBJ whole genome shotgun (WGS) entry which is preliminary data.</text>
</comment>
<sequence length="120" mass="14167">MGGRVTVFENRAAVDMEIRVFVPPARPDRYRMIIRVKPGEVRKVLTKRLCNWNEYFPFPSEKTDHNHIFLMVFMDGTYTGVTLLPWEVKKYAKIIGYYVDDCHVILKGVRCTFATFFRLK</sequence>
<dbReference type="AlphaFoldDB" id="A0AAU9NWP3"/>
<protein>
    <recommendedName>
        <fullName evidence="3">C2 domain-containing protein</fullName>
    </recommendedName>
</protein>
<evidence type="ECO:0000313" key="2">
    <source>
        <dbReference type="Proteomes" id="UP001157418"/>
    </source>
</evidence>
<dbReference type="EMBL" id="CAKMRJ010005412">
    <property type="protein sequence ID" value="CAH1442220.1"/>
    <property type="molecule type" value="Genomic_DNA"/>
</dbReference>
<accession>A0AAU9NWP3</accession>
<gene>
    <name evidence="1" type="ORF">LVIROSA_LOCUS28226</name>
</gene>
<name>A0AAU9NWP3_9ASTR</name>
<dbReference type="Proteomes" id="UP001157418">
    <property type="component" value="Unassembled WGS sequence"/>
</dbReference>
<keyword evidence="2" id="KW-1185">Reference proteome</keyword>
<proteinExistence type="predicted"/>
<evidence type="ECO:0008006" key="3">
    <source>
        <dbReference type="Google" id="ProtNLM"/>
    </source>
</evidence>
<evidence type="ECO:0000313" key="1">
    <source>
        <dbReference type="EMBL" id="CAH1442220.1"/>
    </source>
</evidence>
<reference evidence="1 2" key="1">
    <citation type="submission" date="2022-01" db="EMBL/GenBank/DDBJ databases">
        <authorList>
            <person name="Xiong W."/>
            <person name="Schranz E."/>
        </authorList>
    </citation>
    <scope>NUCLEOTIDE SEQUENCE [LARGE SCALE GENOMIC DNA]</scope>
</reference>